<evidence type="ECO:0000313" key="2">
    <source>
        <dbReference type="EMBL" id="MBP2079971.1"/>
    </source>
</evidence>
<keyword evidence="1" id="KW-1133">Transmembrane helix</keyword>
<dbReference type="AlphaFoldDB" id="A0A9X0YYE0"/>
<feature type="transmembrane region" description="Helical" evidence="1">
    <location>
        <begin position="38"/>
        <end position="57"/>
    </location>
</feature>
<protein>
    <submittedName>
        <fullName evidence="2">Uncharacterized protein</fullName>
    </submittedName>
</protein>
<dbReference type="EMBL" id="JAGGMB010000024">
    <property type="protein sequence ID" value="MBP2079971.1"/>
    <property type="molecule type" value="Genomic_DNA"/>
</dbReference>
<comment type="caution">
    <text evidence="2">The sequence shown here is derived from an EMBL/GenBank/DDBJ whole genome shotgun (WGS) entry which is preliminary data.</text>
</comment>
<proteinExistence type="predicted"/>
<dbReference type="RefSeq" id="WP_187773611.1">
    <property type="nucleotide sequence ID" value="NZ_JAGGMB010000024.1"/>
</dbReference>
<gene>
    <name evidence="2" type="ORF">J2Z64_004280</name>
</gene>
<dbReference type="Proteomes" id="UP001138793">
    <property type="component" value="Unassembled WGS sequence"/>
</dbReference>
<reference evidence="2" key="1">
    <citation type="submission" date="2021-03" db="EMBL/GenBank/DDBJ databases">
        <title>Genomic Encyclopedia of Type Strains, Phase IV (KMG-IV): sequencing the most valuable type-strain genomes for metagenomic binning, comparative biology and taxonomic classification.</title>
        <authorList>
            <person name="Goeker M."/>
        </authorList>
    </citation>
    <scope>NUCLEOTIDE SEQUENCE</scope>
    <source>
        <strain evidence="2">DSM 107338</strain>
    </source>
</reference>
<evidence type="ECO:0000313" key="3">
    <source>
        <dbReference type="Proteomes" id="UP001138793"/>
    </source>
</evidence>
<organism evidence="2 3">
    <name type="scientific">Oceanobacillus polygoni</name>
    <dbReference type="NCBI Taxonomy" id="1235259"/>
    <lineage>
        <taxon>Bacteria</taxon>
        <taxon>Bacillati</taxon>
        <taxon>Bacillota</taxon>
        <taxon>Bacilli</taxon>
        <taxon>Bacillales</taxon>
        <taxon>Bacillaceae</taxon>
        <taxon>Oceanobacillus</taxon>
    </lineage>
</organism>
<evidence type="ECO:0000256" key="1">
    <source>
        <dbReference type="SAM" id="Phobius"/>
    </source>
</evidence>
<name>A0A9X0YYE0_9BACI</name>
<keyword evidence="1" id="KW-0472">Membrane</keyword>
<sequence>MEAILDHQKKQKAKQQTQPKLTFKQWVLKAVKTQKKRTNMDSMMGLIITAIVFLITLV</sequence>
<keyword evidence="1" id="KW-0812">Transmembrane</keyword>
<keyword evidence="3" id="KW-1185">Reference proteome</keyword>
<accession>A0A9X0YYE0</accession>